<keyword evidence="3 6" id="KW-0812">Transmembrane</keyword>
<sequence length="391" mass="43244">MRETHSHNFSYYLVSMAITFFGFYGFMYLVSVQLIEATGSPKLLGQVLALTMAPALILNLVAGVLIERTNPKIVMLVTDLLTGLLFVAAALVMTNPTWQVVTLATVSVVNKAIGVFYKLGNKTIVPRLFAPQQITRVNGFQTQIRQVAIISASMLIASLLIWVPARSLILIMGGAFLCSAWLDQRFQLRPLAVQQSVKRPKLSPAWRLFRQRPDLIKLTSLAIIGCLVDAVVAVFVPWLVLTTWHSKLALSLYLGCEAGGIIMAPLLKRWLPRLTAVQLSYGALISLLMLVPLPPLFGVGLWLLGSLRGCFNLKFYTYFQTQVPANFVSRLLALTLVFTDGTAALGAYLAPQLVQWWGIWGLLVLSGGLILMTAAIQLEFRRQRVTERVVD</sequence>
<feature type="transmembrane region" description="Helical" evidence="6">
    <location>
        <begin position="98"/>
        <end position="117"/>
    </location>
</feature>
<protein>
    <submittedName>
        <fullName evidence="7">MFS transporter</fullName>
    </submittedName>
</protein>
<dbReference type="CDD" id="cd06173">
    <property type="entry name" value="MFS_MefA_like"/>
    <property type="match status" value="1"/>
</dbReference>
<dbReference type="Gene3D" id="1.20.1250.20">
    <property type="entry name" value="MFS general substrate transporter like domains"/>
    <property type="match status" value="1"/>
</dbReference>
<evidence type="ECO:0000256" key="5">
    <source>
        <dbReference type="ARBA" id="ARBA00023136"/>
    </source>
</evidence>
<evidence type="ECO:0000313" key="7">
    <source>
        <dbReference type="EMBL" id="MFC6295509.1"/>
    </source>
</evidence>
<proteinExistence type="predicted"/>
<feature type="transmembrane region" description="Helical" evidence="6">
    <location>
        <begin position="356"/>
        <end position="378"/>
    </location>
</feature>
<keyword evidence="8" id="KW-1185">Reference proteome</keyword>
<keyword evidence="4 6" id="KW-1133">Transmembrane helix</keyword>
<feature type="transmembrane region" description="Helical" evidence="6">
    <location>
        <begin position="274"/>
        <end position="293"/>
    </location>
</feature>
<reference evidence="8" key="1">
    <citation type="journal article" date="2019" name="Int. J. Syst. Evol. Microbiol.">
        <title>The Global Catalogue of Microorganisms (GCM) 10K type strain sequencing project: providing services to taxonomists for standard genome sequencing and annotation.</title>
        <authorList>
            <consortium name="The Broad Institute Genomics Platform"/>
            <consortium name="The Broad Institute Genome Sequencing Center for Infectious Disease"/>
            <person name="Wu L."/>
            <person name="Ma J."/>
        </authorList>
    </citation>
    <scope>NUCLEOTIDE SEQUENCE [LARGE SCALE GENOMIC DNA]</scope>
    <source>
        <strain evidence="8">CCM 8934</strain>
    </source>
</reference>
<dbReference type="Pfam" id="PF07690">
    <property type="entry name" value="MFS_1"/>
    <property type="match status" value="1"/>
</dbReference>
<dbReference type="EMBL" id="JBHSSB010000029">
    <property type="protein sequence ID" value="MFC6295509.1"/>
    <property type="molecule type" value="Genomic_DNA"/>
</dbReference>
<comment type="caution">
    <text evidence="7">The sequence shown here is derived from an EMBL/GenBank/DDBJ whole genome shotgun (WGS) entry which is preliminary data.</text>
</comment>
<feature type="transmembrane region" description="Helical" evidence="6">
    <location>
        <begin position="144"/>
        <end position="162"/>
    </location>
</feature>
<dbReference type="PANTHER" id="PTHR23513">
    <property type="entry name" value="INTEGRAL MEMBRANE EFFLUX PROTEIN-RELATED"/>
    <property type="match status" value="1"/>
</dbReference>
<accession>A0ABW1UIL8</accession>
<keyword evidence="5 6" id="KW-0472">Membrane</keyword>
<evidence type="ECO:0000256" key="4">
    <source>
        <dbReference type="ARBA" id="ARBA00022989"/>
    </source>
</evidence>
<evidence type="ECO:0000256" key="2">
    <source>
        <dbReference type="ARBA" id="ARBA00022475"/>
    </source>
</evidence>
<feature type="transmembrane region" description="Helical" evidence="6">
    <location>
        <begin position="331"/>
        <end position="350"/>
    </location>
</feature>
<feature type="transmembrane region" description="Helical" evidence="6">
    <location>
        <begin position="248"/>
        <end position="267"/>
    </location>
</feature>
<dbReference type="SUPFAM" id="SSF103473">
    <property type="entry name" value="MFS general substrate transporter"/>
    <property type="match status" value="1"/>
</dbReference>
<evidence type="ECO:0000256" key="3">
    <source>
        <dbReference type="ARBA" id="ARBA00022692"/>
    </source>
</evidence>
<dbReference type="PANTHER" id="PTHR23513:SF11">
    <property type="entry name" value="STAPHYLOFERRIN A TRANSPORTER"/>
    <property type="match status" value="1"/>
</dbReference>
<dbReference type="InterPro" id="IPR011701">
    <property type="entry name" value="MFS"/>
</dbReference>
<dbReference type="InterPro" id="IPR036259">
    <property type="entry name" value="MFS_trans_sf"/>
</dbReference>
<evidence type="ECO:0000313" key="8">
    <source>
        <dbReference type="Proteomes" id="UP001596227"/>
    </source>
</evidence>
<organism evidence="7 8">
    <name type="scientific">Lactiplantibacillus daoliensis</name>
    <dbReference type="NCBI Taxonomy" id="2559916"/>
    <lineage>
        <taxon>Bacteria</taxon>
        <taxon>Bacillati</taxon>
        <taxon>Bacillota</taxon>
        <taxon>Bacilli</taxon>
        <taxon>Lactobacillales</taxon>
        <taxon>Lactobacillaceae</taxon>
        <taxon>Lactiplantibacillus</taxon>
    </lineage>
</organism>
<feature type="transmembrane region" description="Helical" evidence="6">
    <location>
        <begin position="73"/>
        <end position="92"/>
    </location>
</feature>
<evidence type="ECO:0000256" key="1">
    <source>
        <dbReference type="ARBA" id="ARBA00004651"/>
    </source>
</evidence>
<comment type="subcellular location">
    <subcellularLocation>
        <location evidence="1">Cell membrane</location>
        <topology evidence="1">Multi-pass membrane protein</topology>
    </subcellularLocation>
</comment>
<feature type="transmembrane region" description="Helical" evidence="6">
    <location>
        <begin position="12"/>
        <end position="31"/>
    </location>
</feature>
<dbReference type="RefSeq" id="WP_137608139.1">
    <property type="nucleotide sequence ID" value="NZ_BJDH01000011.1"/>
</dbReference>
<dbReference type="Proteomes" id="UP001596227">
    <property type="component" value="Unassembled WGS sequence"/>
</dbReference>
<keyword evidence="2" id="KW-1003">Cell membrane</keyword>
<feature type="transmembrane region" description="Helical" evidence="6">
    <location>
        <begin position="43"/>
        <end position="66"/>
    </location>
</feature>
<evidence type="ECO:0000256" key="6">
    <source>
        <dbReference type="SAM" id="Phobius"/>
    </source>
</evidence>
<feature type="transmembrane region" description="Helical" evidence="6">
    <location>
        <begin position="215"/>
        <end position="236"/>
    </location>
</feature>
<gene>
    <name evidence="7" type="ORF">ACFQH1_09895</name>
</gene>
<name>A0ABW1UIL8_9LACO</name>